<evidence type="ECO:0000313" key="2">
    <source>
        <dbReference type="EMBL" id="RAZ73600.1"/>
    </source>
</evidence>
<evidence type="ECO:0000313" key="3">
    <source>
        <dbReference type="Proteomes" id="UP000251002"/>
    </source>
</evidence>
<dbReference type="SMART" id="SM00530">
    <property type="entry name" value="HTH_XRE"/>
    <property type="match status" value="1"/>
</dbReference>
<dbReference type="AlphaFoldDB" id="A0A365KKF7"/>
<dbReference type="CDD" id="cd00093">
    <property type="entry name" value="HTH_XRE"/>
    <property type="match status" value="1"/>
</dbReference>
<proteinExistence type="predicted"/>
<dbReference type="RefSeq" id="WP_112224790.1">
    <property type="nucleotide sequence ID" value="NZ_CP196859.1"/>
</dbReference>
<comment type="caution">
    <text evidence="2">The sequence shown here is derived from an EMBL/GenBank/DDBJ whole genome shotgun (WGS) entry which is preliminary data.</text>
</comment>
<dbReference type="PROSITE" id="PS50943">
    <property type="entry name" value="HTH_CROC1"/>
    <property type="match status" value="1"/>
</dbReference>
<reference evidence="2 3" key="1">
    <citation type="submission" date="2018-06" db="EMBL/GenBank/DDBJ databases">
        <title>The draft genome sequences of strains SCU63 and S1.</title>
        <authorList>
            <person name="Gan L."/>
        </authorList>
    </citation>
    <scope>NUCLEOTIDE SEQUENCE [LARGE SCALE GENOMIC DNA]</scope>
    <source>
        <strain evidence="2 3">SCU63</strain>
    </source>
</reference>
<dbReference type="EMBL" id="QLZR01000009">
    <property type="protein sequence ID" value="RAZ73600.1"/>
    <property type="molecule type" value="Genomic_DNA"/>
</dbReference>
<sequence>MESLDLTFIKNRRNQLAKTLQDMADSMEMKNASTYMKYENGTYAFKAEQLPQLAKVLECKISDFFNSGVAKTEIKMKKHAAV</sequence>
<dbReference type="InterPro" id="IPR010982">
    <property type="entry name" value="Lambda_DNA-bd_dom_sf"/>
</dbReference>
<evidence type="ECO:0000259" key="1">
    <source>
        <dbReference type="PROSITE" id="PS50943"/>
    </source>
</evidence>
<dbReference type="GO" id="GO:0003677">
    <property type="term" value="F:DNA binding"/>
    <property type="evidence" value="ECO:0007669"/>
    <property type="project" value="InterPro"/>
</dbReference>
<protein>
    <submittedName>
        <fullName evidence="2">XRE family transcriptional regulator</fullName>
    </submittedName>
</protein>
<feature type="domain" description="HTH cro/C1-type" evidence="1">
    <location>
        <begin position="9"/>
        <end position="64"/>
    </location>
</feature>
<dbReference type="Pfam" id="PF01381">
    <property type="entry name" value="HTH_3"/>
    <property type="match status" value="1"/>
</dbReference>
<dbReference type="InterPro" id="IPR001387">
    <property type="entry name" value="Cro/C1-type_HTH"/>
</dbReference>
<dbReference type="SUPFAM" id="SSF47413">
    <property type="entry name" value="lambda repressor-like DNA-binding domains"/>
    <property type="match status" value="1"/>
</dbReference>
<gene>
    <name evidence="2" type="ORF">DP120_16820</name>
</gene>
<organism evidence="2 3">
    <name type="scientific">Planococcus halotolerans</name>
    <dbReference type="NCBI Taxonomy" id="2233542"/>
    <lineage>
        <taxon>Bacteria</taxon>
        <taxon>Bacillati</taxon>
        <taxon>Bacillota</taxon>
        <taxon>Bacilli</taxon>
        <taxon>Bacillales</taxon>
        <taxon>Caryophanaceae</taxon>
        <taxon>Planococcus</taxon>
    </lineage>
</organism>
<name>A0A365KKF7_9BACL</name>
<dbReference type="Gene3D" id="1.10.260.40">
    <property type="entry name" value="lambda repressor-like DNA-binding domains"/>
    <property type="match status" value="1"/>
</dbReference>
<accession>A0A365KKF7</accession>
<dbReference type="Proteomes" id="UP000251002">
    <property type="component" value="Unassembled WGS sequence"/>
</dbReference>
<keyword evidence="3" id="KW-1185">Reference proteome</keyword>